<evidence type="ECO:0000313" key="4">
    <source>
        <dbReference type="Proteomes" id="UP001341840"/>
    </source>
</evidence>
<feature type="compositionally biased region" description="Low complexity" evidence="2">
    <location>
        <begin position="223"/>
        <end position="240"/>
    </location>
</feature>
<dbReference type="EMBL" id="JASCZI010000039">
    <property type="protein sequence ID" value="MED6107501.1"/>
    <property type="molecule type" value="Genomic_DNA"/>
</dbReference>
<keyword evidence="4" id="KW-1185">Reference proteome</keyword>
<name>A0ABU6Q7J0_9FABA</name>
<proteinExistence type="predicted"/>
<feature type="region of interest" description="Disordered" evidence="2">
    <location>
        <begin position="561"/>
        <end position="582"/>
    </location>
</feature>
<keyword evidence="1" id="KW-0175">Coiled coil</keyword>
<comment type="caution">
    <text evidence="3">The sequence shown here is derived from an EMBL/GenBank/DDBJ whole genome shotgun (WGS) entry which is preliminary data.</text>
</comment>
<evidence type="ECO:0000256" key="2">
    <source>
        <dbReference type="SAM" id="MobiDB-lite"/>
    </source>
</evidence>
<dbReference type="Proteomes" id="UP001341840">
    <property type="component" value="Unassembled WGS sequence"/>
</dbReference>
<protein>
    <submittedName>
        <fullName evidence="3">Uncharacterized protein</fullName>
    </submittedName>
</protein>
<evidence type="ECO:0000313" key="3">
    <source>
        <dbReference type="EMBL" id="MED6107501.1"/>
    </source>
</evidence>
<gene>
    <name evidence="3" type="ORF">PIB30_014598</name>
</gene>
<feature type="compositionally biased region" description="Basic and acidic residues" evidence="2">
    <location>
        <begin position="257"/>
        <end position="282"/>
    </location>
</feature>
<organism evidence="3 4">
    <name type="scientific">Stylosanthes scabra</name>
    <dbReference type="NCBI Taxonomy" id="79078"/>
    <lineage>
        <taxon>Eukaryota</taxon>
        <taxon>Viridiplantae</taxon>
        <taxon>Streptophyta</taxon>
        <taxon>Embryophyta</taxon>
        <taxon>Tracheophyta</taxon>
        <taxon>Spermatophyta</taxon>
        <taxon>Magnoliopsida</taxon>
        <taxon>eudicotyledons</taxon>
        <taxon>Gunneridae</taxon>
        <taxon>Pentapetalae</taxon>
        <taxon>rosids</taxon>
        <taxon>fabids</taxon>
        <taxon>Fabales</taxon>
        <taxon>Fabaceae</taxon>
        <taxon>Papilionoideae</taxon>
        <taxon>50 kb inversion clade</taxon>
        <taxon>dalbergioids sensu lato</taxon>
        <taxon>Dalbergieae</taxon>
        <taxon>Pterocarpus clade</taxon>
        <taxon>Stylosanthes</taxon>
    </lineage>
</organism>
<reference evidence="3 4" key="1">
    <citation type="journal article" date="2023" name="Plants (Basel)">
        <title>Bridging the Gap: Combining Genomics and Transcriptomics Approaches to Understand Stylosanthes scabra, an Orphan Legume from the Brazilian Caatinga.</title>
        <authorList>
            <person name="Ferreira-Neto J.R.C."/>
            <person name="da Silva M.D."/>
            <person name="Binneck E."/>
            <person name="de Melo N.F."/>
            <person name="da Silva R.H."/>
            <person name="de Melo A.L.T.M."/>
            <person name="Pandolfi V."/>
            <person name="Bustamante F.O."/>
            <person name="Brasileiro-Vidal A.C."/>
            <person name="Benko-Iseppon A.M."/>
        </authorList>
    </citation>
    <scope>NUCLEOTIDE SEQUENCE [LARGE SCALE GENOMIC DNA]</scope>
    <source>
        <tissue evidence="3">Leaves</tissue>
    </source>
</reference>
<feature type="coiled-coil region" evidence="1">
    <location>
        <begin position="416"/>
        <end position="485"/>
    </location>
</feature>
<sequence length="582" mass="65471">MRLTEEAAAEGDFVLEAAGPSDRLPLRADEDGPHFLWVYQELFIRLGVRLPFTDFQREVMTRCRVAVSQLHLNGWGLLQTFEKGCKLFGIFEESIQEFKWHFFKVLPAPGRRAFWLDDEGRHFPWVYWNREVKDFVIHELDPLETVVFKFLVSLPAGLPKRNSLTCRWILDNDDTVVGKYLDDLLLVEMKKTKLDRMMEMMADPTRMTPRSVLPIGVPAATAAASAAPTRPSVNPATPSVKVPPPPPAASKAKKSSSKIEHPERVDVEVEETAKEDPDADLRQKRRRREKGKEDDIVDRVLGDDAAWEHAVNPLDLAFPKKFNYRKALDVGLTSASVWKPLQGMLADQLLGESWCLQCQALACQQLGLEAALKAKTKTEEELLAVKDQLSVLKVERDSALEYLPLKEKTDSLAQQLSQKEVEHKSALEQVAQLDEDIKVLKAQLESAQLSVSNDQKRAEAAESSVKSLTVSLETAQAELRKSREEADYWCTEWKSLGTEAQEMCQETLEIVLDQVSHLCPGVDFSPITLKTHWDPKGKRIYVPEELLGDGAEVVEILPKVVPEQQQQEQGNTSADVSGECPT</sequence>
<feature type="region of interest" description="Disordered" evidence="2">
    <location>
        <begin position="223"/>
        <end position="293"/>
    </location>
</feature>
<accession>A0ABU6Q7J0</accession>
<evidence type="ECO:0000256" key="1">
    <source>
        <dbReference type="SAM" id="Coils"/>
    </source>
</evidence>